<keyword evidence="3" id="KW-1185">Reference proteome</keyword>
<protein>
    <submittedName>
        <fullName evidence="2">Z1 domain-containing protein</fullName>
    </submittedName>
</protein>
<accession>A0A1I0L8Z5</accession>
<evidence type="ECO:0000313" key="3">
    <source>
        <dbReference type="Proteomes" id="UP000199181"/>
    </source>
</evidence>
<evidence type="ECO:0000313" key="2">
    <source>
        <dbReference type="EMBL" id="SEU35567.1"/>
    </source>
</evidence>
<evidence type="ECO:0000259" key="1">
    <source>
        <dbReference type="Pfam" id="PF10593"/>
    </source>
</evidence>
<dbReference type="Proteomes" id="UP000199181">
    <property type="component" value="Unassembled WGS sequence"/>
</dbReference>
<feature type="domain" description="Putative endonuclease Z1" evidence="1">
    <location>
        <begin position="321"/>
        <end position="543"/>
    </location>
</feature>
<organism evidence="2 3">
    <name type="scientific">Stigmatella erecta</name>
    <dbReference type="NCBI Taxonomy" id="83460"/>
    <lineage>
        <taxon>Bacteria</taxon>
        <taxon>Pseudomonadati</taxon>
        <taxon>Myxococcota</taxon>
        <taxon>Myxococcia</taxon>
        <taxon>Myxococcales</taxon>
        <taxon>Cystobacterineae</taxon>
        <taxon>Archangiaceae</taxon>
        <taxon>Stigmatella</taxon>
    </lineage>
</organism>
<sequence length="721" mass="79970">MSTPIPLPESTHITSTGDLFEEYLENIASSMGATAAAQTRETAISVVSNCVSAYAEAFGEGSVGKNASGKIAPKSPGESSKVANVTGLLYGKVQSGKTNTSMATVALALENGFRCFVVLTSDNTLLGTLIAKDFKDQLASGPIVYDWEEWHTDPKEFGKRIRQDSRLEDTGVVFITTKNTHHLKSLSVVLREARARHFPALILDDEADNASLDTTKASRSRGNEVEPGATYARIGDIRQELAEHVYLQITATPQSLFLQAVDDPCKPRFCVMSKPGDGYVGGSDFFSEDSVMQREVDPDEFDALRSGKITVGTGPRAPRGLRDALTLFFLGCAQMRLQDLSLVRFSFLAHIDITRVNHGELRTVINDHVTWLDKALRGRLSASDTKEAEADLARAYEDLKKTTKGLKPLNELRKSVERSLRNVRAEIINSDTGGQQVPYQNGPNIFVGGNRLSRGVRIDNLMVTYYGRDAKVKLMDTVHQHARMFGYREKLRATTRLFSTRTILDSFKIIHDADEGLREAIGQDPTNMELKPVWIGPKLKPTRANVLNPFDLGVVLPGRNIYPWCPKYKVADVNSLTKELDSLLKGYEEKKYHDVPVSFLAKLLALTPGEERDGWIWTAGRVREILRALEGSKIGINRGLLHISTRKGAGHEVERKIETPTDTADGKDLAQAKKLYKQAVPILFLRKQRGAKDPDKWDDCPFYAPTLALPRVKFAFMFSNV</sequence>
<name>A0A1I0L8Z5_9BACT</name>
<dbReference type="EMBL" id="FOIJ01000020">
    <property type="protein sequence ID" value="SEU35567.1"/>
    <property type="molecule type" value="Genomic_DNA"/>
</dbReference>
<dbReference type="AlphaFoldDB" id="A0A1I0L8Z5"/>
<reference evidence="3" key="1">
    <citation type="submission" date="2016-10" db="EMBL/GenBank/DDBJ databases">
        <authorList>
            <person name="Varghese N."/>
            <person name="Submissions S."/>
        </authorList>
    </citation>
    <scope>NUCLEOTIDE SEQUENCE [LARGE SCALE GENOMIC DNA]</scope>
    <source>
        <strain evidence="3">DSM 16858</strain>
    </source>
</reference>
<dbReference type="Pfam" id="PF10593">
    <property type="entry name" value="Z1"/>
    <property type="match status" value="1"/>
</dbReference>
<proteinExistence type="predicted"/>
<dbReference type="InterPro" id="IPR018310">
    <property type="entry name" value="Put_endonuclease_Z1-dom"/>
</dbReference>
<dbReference type="RefSeq" id="WP_093525377.1">
    <property type="nucleotide sequence ID" value="NZ_FOIJ01000020.1"/>
</dbReference>
<gene>
    <name evidence="2" type="ORF">SAMN05443639_120134</name>
</gene>